<organism evidence="1 2">
    <name type="scientific">Rangifer tarandus platyrhynchus</name>
    <name type="common">Svalbard reindeer</name>
    <dbReference type="NCBI Taxonomy" id="3082113"/>
    <lineage>
        <taxon>Eukaryota</taxon>
        <taxon>Metazoa</taxon>
        <taxon>Chordata</taxon>
        <taxon>Craniata</taxon>
        <taxon>Vertebrata</taxon>
        <taxon>Euteleostomi</taxon>
        <taxon>Mammalia</taxon>
        <taxon>Eutheria</taxon>
        <taxon>Laurasiatheria</taxon>
        <taxon>Artiodactyla</taxon>
        <taxon>Ruminantia</taxon>
        <taxon>Pecora</taxon>
        <taxon>Cervidae</taxon>
        <taxon>Odocoileinae</taxon>
        <taxon>Rangifer</taxon>
    </lineage>
</organism>
<gene>
    <name evidence="1" type="ORF">MRATA1EN1_LOCUS17304</name>
</gene>
<protein>
    <submittedName>
        <fullName evidence="1">Uncharacterized protein</fullName>
    </submittedName>
</protein>
<evidence type="ECO:0000313" key="2">
    <source>
        <dbReference type="Proteomes" id="UP001176941"/>
    </source>
</evidence>
<sequence>MLEKAAGSGCAQGLGPTRPAVTSTLLAALWLQLYWLFAELGTVRYDLQSSELFAELVTPGVTIWRAWPCLSFVESGFICRAQRRQERQVLLLFVVSTEGIPLGSSVC</sequence>
<reference evidence="1" key="1">
    <citation type="submission" date="2023-04" db="EMBL/GenBank/DDBJ databases">
        <authorList>
            <consortium name="ELIXIR-Norway"/>
        </authorList>
    </citation>
    <scope>NUCLEOTIDE SEQUENCE [LARGE SCALE GENOMIC DNA]</scope>
</reference>
<accession>A0ABN8Z6C6</accession>
<keyword evidence="2" id="KW-1185">Reference proteome</keyword>
<dbReference type="EMBL" id="OX459964">
    <property type="protein sequence ID" value="CAI9168342.1"/>
    <property type="molecule type" value="Genomic_DNA"/>
</dbReference>
<dbReference type="Proteomes" id="UP001176941">
    <property type="component" value="Chromosome 28"/>
</dbReference>
<name>A0ABN8Z6C6_RANTA</name>
<evidence type="ECO:0000313" key="1">
    <source>
        <dbReference type="EMBL" id="CAI9168342.1"/>
    </source>
</evidence>
<proteinExistence type="predicted"/>